<gene>
    <name evidence="3" type="ORF">M231_00429</name>
</gene>
<evidence type="ECO:0000256" key="1">
    <source>
        <dbReference type="SAM" id="MobiDB-lite"/>
    </source>
</evidence>
<feature type="compositionally biased region" description="Basic and acidic residues" evidence="1">
    <location>
        <begin position="353"/>
        <end position="383"/>
    </location>
</feature>
<dbReference type="Proteomes" id="UP000289152">
    <property type="component" value="Unassembled WGS sequence"/>
</dbReference>
<keyword evidence="4" id="KW-1185">Reference proteome</keyword>
<feature type="region of interest" description="Disordered" evidence="1">
    <location>
        <begin position="252"/>
        <end position="445"/>
    </location>
</feature>
<feature type="transmembrane region" description="Helical" evidence="2">
    <location>
        <begin position="171"/>
        <end position="193"/>
    </location>
</feature>
<feature type="compositionally biased region" description="Acidic residues" evidence="1">
    <location>
        <begin position="339"/>
        <end position="352"/>
    </location>
</feature>
<feature type="transmembrane region" description="Helical" evidence="2">
    <location>
        <begin position="118"/>
        <end position="151"/>
    </location>
</feature>
<feature type="compositionally biased region" description="Acidic residues" evidence="1">
    <location>
        <begin position="384"/>
        <end position="393"/>
    </location>
</feature>
<proteinExistence type="predicted"/>
<dbReference type="EMBL" id="SDIL01000002">
    <property type="protein sequence ID" value="RXK42439.1"/>
    <property type="molecule type" value="Genomic_DNA"/>
</dbReference>
<dbReference type="VEuPathDB" id="FungiDB:TREMEDRAFT_63425"/>
<accession>A0A4Q1BW98</accession>
<name>A0A4Q1BW98_TREME</name>
<dbReference type="InParanoid" id="A0A4Q1BW98"/>
<feature type="compositionally biased region" description="Basic and acidic residues" evidence="1">
    <location>
        <begin position="307"/>
        <end position="321"/>
    </location>
</feature>
<keyword evidence="2" id="KW-1133">Transmembrane helix</keyword>
<feature type="transmembrane region" description="Helical" evidence="2">
    <location>
        <begin position="86"/>
        <end position="106"/>
    </location>
</feature>
<dbReference type="STRING" id="5217.A0A4Q1BW98"/>
<dbReference type="AlphaFoldDB" id="A0A4Q1BW98"/>
<organism evidence="3 4">
    <name type="scientific">Tremella mesenterica</name>
    <name type="common">Jelly fungus</name>
    <dbReference type="NCBI Taxonomy" id="5217"/>
    <lineage>
        <taxon>Eukaryota</taxon>
        <taxon>Fungi</taxon>
        <taxon>Dikarya</taxon>
        <taxon>Basidiomycota</taxon>
        <taxon>Agaricomycotina</taxon>
        <taxon>Tremellomycetes</taxon>
        <taxon>Tremellales</taxon>
        <taxon>Tremellaceae</taxon>
        <taxon>Tremella</taxon>
    </lineage>
</organism>
<evidence type="ECO:0000313" key="3">
    <source>
        <dbReference type="EMBL" id="RXK42439.1"/>
    </source>
</evidence>
<evidence type="ECO:0000313" key="4">
    <source>
        <dbReference type="Proteomes" id="UP000289152"/>
    </source>
</evidence>
<reference evidence="3 4" key="1">
    <citation type="submission" date="2016-06" db="EMBL/GenBank/DDBJ databases">
        <title>Evolution of pathogenesis and genome organization in the Tremellales.</title>
        <authorList>
            <person name="Cuomo C."/>
            <person name="Litvintseva A."/>
            <person name="Heitman J."/>
            <person name="Chen Y."/>
            <person name="Sun S."/>
            <person name="Springer D."/>
            <person name="Dromer F."/>
            <person name="Young S."/>
            <person name="Zeng Q."/>
            <person name="Chapman S."/>
            <person name="Gujja S."/>
            <person name="Saif S."/>
            <person name="Birren B."/>
        </authorList>
    </citation>
    <scope>NUCLEOTIDE SEQUENCE [LARGE SCALE GENOMIC DNA]</scope>
    <source>
        <strain evidence="3 4">ATCC 28783</strain>
    </source>
</reference>
<comment type="caution">
    <text evidence="3">The sequence shown here is derived from an EMBL/GenBank/DDBJ whole genome shotgun (WGS) entry which is preliminary data.</text>
</comment>
<feature type="compositionally biased region" description="Basic and acidic residues" evidence="1">
    <location>
        <begin position="257"/>
        <end position="291"/>
    </location>
</feature>
<dbReference type="PANTHER" id="PTHR15887:SF1">
    <property type="entry name" value="TRANSMEMBRANE PROTEIN 69"/>
    <property type="match status" value="1"/>
</dbReference>
<protein>
    <submittedName>
        <fullName evidence="3">Uncharacterized protein</fullName>
    </submittedName>
</protein>
<feature type="compositionally biased region" description="Basic and acidic residues" evidence="1">
    <location>
        <begin position="394"/>
        <end position="445"/>
    </location>
</feature>
<dbReference type="PANTHER" id="PTHR15887">
    <property type="entry name" value="TRANSMEMBRANE PROTEIN 69"/>
    <property type="match status" value="1"/>
</dbReference>
<evidence type="ECO:0000256" key="2">
    <source>
        <dbReference type="SAM" id="Phobius"/>
    </source>
</evidence>
<keyword evidence="2" id="KW-0472">Membrane</keyword>
<dbReference type="OrthoDB" id="194289at2759"/>
<dbReference type="InterPro" id="IPR021836">
    <property type="entry name" value="DUF3429"/>
</dbReference>
<sequence length="445" mass="48615">MAAMEQSSHSHGSTVKDDFYEITTSIVSSVPKPALYFGLAGTLPYLGTSLATVYLARQAALAAAGEKGYDLASSLTALHTVEHVQITYGAIILSFLGAIHWGMEFAQLGGAQGYRRLALGVIPVLLAWPTTFLSHGVALATQWTGFTLMWFLDQRASTIGWTTSWYSTYRFYLSIIVGFSIIGTFAGTGYYGAGAGAVSDANAKHSQHTTERVSPVARLNKIKVKDTKGGKLSGQIGGEIALEENETGEGYGKLRNIRKEEEAEEEERQKEEEEKEKAKQEENERQDEREASQIQNSKGIKKGQKVRSGEEDAHDQSDKGMKSAGGQKGDKGDKAGAEIGEEDGDESDETEGNDEKGEDEGKDKDQGAKTSKKGESKQDKDDKEGEQDKEDEGGEKNGEEEQKEGEEKTEGEKKDAKKDDKEGENEGKKKEDKKQEKDKSKKSQK</sequence>
<keyword evidence="2" id="KW-0812">Transmembrane</keyword>
<dbReference type="Pfam" id="PF11911">
    <property type="entry name" value="DUF3429"/>
    <property type="match status" value="1"/>
</dbReference>